<evidence type="ECO:0000259" key="2">
    <source>
        <dbReference type="Pfam" id="PF14501"/>
    </source>
</evidence>
<feature type="transmembrane region" description="Helical" evidence="1">
    <location>
        <begin position="12"/>
        <end position="29"/>
    </location>
</feature>
<feature type="transmembrane region" description="Helical" evidence="1">
    <location>
        <begin position="163"/>
        <end position="184"/>
    </location>
</feature>
<organism evidence="3 4">
    <name type="scientific">Lactococcus garvieae TRF1</name>
    <dbReference type="NCBI Taxonomy" id="1380772"/>
    <lineage>
        <taxon>Bacteria</taxon>
        <taxon>Bacillati</taxon>
        <taxon>Bacillota</taxon>
        <taxon>Bacilli</taxon>
        <taxon>Lactobacillales</taxon>
        <taxon>Streptococcaceae</taxon>
        <taxon>Lactococcus</taxon>
    </lineage>
</organism>
<keyword evidence="3" id="KW-0808">Transferase</keyword>
<keyword evidence="1" id="KW-1133">Transmembrane helix</keyword>
<feature type="transmembrane region" description="Helical" evidence="1">
    <location>
        <begin position="130"/>
        <end position="151"/>
    </location>
</feature>
<dbReference type="PANTHER" id="PTHR40448:SF1">
    <property type="entry name" value="TWO-COMPONENT SENSOR HISTIDINE KINASE"/>
    <property type="match status" value="1"/>
</dbReference>
<dbReference type="Proteomes" id="UP000018692">
    <property type="component" value="Unassembled WGS sequence"/>
</dbReference>
<dbReference type="Gene3D" id="3.30.565.10">
    <property type="entry name" value="Histidine kinase-like ATPase, C-terminal domain"/>
    <property type="match status" value="1"/>
</dbReference>
<dbReference type="InterPro" id="IPR036890">
    <property type="entry name" value="HATPase_C_sf"/>
</dbReference>
<evidence type="ECO:0000256" key="1">
    <source>
        <dbReference type="SAM" id="Phobius"/>
    </source>
</evidence>
<feature type="transmembrane region" description="Helical" evidence="1">
    <location>
        <begin position="89"/>
        <end position="110"/>
    </location>
</feature>
<proteinExistence type="predicted"/>
<reference evidence="3 4" key="1">
    <citation type="submission" date="2013-07" db="EMBL/GenBank/DDBJ databases">
        <title>Isolation of Lactococcus garvieae strain TRF1 from the fecal material of a timber rattlesnake.</title>
        <authorList>
            <person name="McLaughlin R.W."/>
            <person name="Cochran P.A."/>
            <person name="Dowd S.E."/>
        </authorList>
    </citation>
    <scope>NUCLEOTIDE SEQUENCE [LARGE SCALE GENOMIC DNA]</scope>
    <source>
        <strain evidence="3 4">TRF1</strain>
    </source>
</reference>
<accession>V8AT04</accession>
<feature type="transmembrane region" description="Helical" evidence="1">
    <location>
        <begin position="41"/>
        <end position="57"/>
    </location>
</feature>
<sequence>MEIIFNVQTFLVHVYESSLMYLLVYFLFSRYRPMHPRVSKNRLILIFITTILIQAFFSTFEYFIINVTITTILLLVVSFFFFTNWKDLLISTIIATAVIDIGEGTSLMLLKGTAVSSQDIAEISLNPLNTMLLLTIARLISLGLILLVLRFRKMRYREGTLPTIYWITFLFITMKDILWVLILADSPVKISFYYWAAVIPLLPVSYILFYYTRRSIEKMVEVQVDSKVLDEKNKYYEQQLITMKQTLESQRTVRHDLKNKLSPLIYLAESGKTNELVEQVQELGNLSVLGKIYAESGNITIDYIINLKLQALANKGVKIFCEINVPNDVKIAPFDLSTILGNLIDNASEALVYVSDEKYFNIKISYQVGFLMIQVENSFDGIVYLKNNKIISRKEDTENHGLGLKSIEKISKEYDGEMIVQYDNNQFKVTVKLLG</sequence>
<dbReference type="SUPFAM" id="SSF55874">
    <property type="entry name" value="ATPase domain of HSP90 chaperone/DNA topoisomerase II/histidine kinase"/>
    <property type="match status" value="1"/>
</dbReference>
<dbReference type="AlphaFoldDB" id="V8AT04"/>
<dbReference type="PATRIC" id="fig|1380772.3.peg.236"/>
<protein>
    <submittedName>
        <fullName evidence="3">Histidine kinase</fullName>
    </submittedName>
</protein>
<name>V8AT04_9LACT</name>
<dbReference type="GO" id="GO:0016301">
    <property type="term" value="F:kinase activity"/>
    <property type="evidence" value="ECO:0007669"/>
    <property type="project" value="UniProtKB-KW"/>
</dbReference>
<dbReference type="CDD" id="cd16935">
    <property type="entry name" value="HATPase_AgrC-ComD-like"/>
    <property type="match status" value="1"/>
</dbReference>
<comment type="caution">
    <text evidence="3">The sequence shown here is derived from an EMBL/GenBank/DDBJ whole genome shotgun (WGS) entry which is preliminary data.</text>
</comment>
<dbReference type="InterPro" id="IPR032834">
    <property type="entry name" value="NatK-like_C"/>
</dbReference>
<feature type="transmembrane region" description="Helical" evidence="1">
    <location>
        <begin position="190"/>
        <end position="211"/>
    </location>
</feature>
<evidence type="ECO:0000313" key="3">
    <source>
        <dbReference type="EMBL" id="ETD05702.1"/>
    </source>
</evidence>
<dbReference type="GO" id="GO:0042802">
    <property type="term" value="F:identical protein binding"/>
    <property type="evidence" value="ECO:0007669"/>
    <property type="project" value="TreeGrafter"/>
</dbReference>
<feature type="domain" description="Sensor histidine kinase NatK-like C-terminal" evidence="2">
    <location>
        <begin position="333"/>
        <end position="432"/>
    </location>
</feature>
<dbReference type="EMBL" id="AVFE01000002">
    <property type="protein sequence ID" value="ETD05702.1"/>
    <property type="molecule type" value="Genomic_DNA"/>
</dbReference>
<dbReference type="PANTHER" id="PTHR40448">
    <property type="entry name" value="TWO-COMPONENT SENSOR HISTIDINE KINASE"/>
    <property type="match status" value="1"/>
</dbReference>
<dbReference type="Pfam" id="PF14501">
    <property type="entry name" value="HATPase_c_5"/>
    <property type="match status" value="1"/>
</dbReference>
<feature type="transmembrane region" description="Helical" evidence="1">
    <location>
        <begin position="63"/>
        <end position="82"/>
    </location>
</feature>
<evidence type="ECO:0000313" key="4">
    <source>
        <dbReference type="Proteomes" id="UP000018692"/>
    </source>
</evidence>
<keyword evidence="1" id="KW-0472">Membrane</keyword>
<keyword evidence="3" id="KW-0418">Kinase</keyword>
<keyword evidence="1" id="KW-0812">Transmembrane</keyword>
<gene>
    <name evidence="3" type="ORF">N568_0101115</name>
</gene>